<dbReference type="GO" id="GO:0016042">
    <property type="term" value="P:lipid catabolic process"/>
    <property type="evidence" value="ECO:0007669"/>
    <property type="project" value="UniProtKB-UniRule"/>
</dbReference>
<feature type="short sequence motif" description="DGA/G" evidence="4">
    <location>
        <begin position="156"/>
        <end position="158"/>
    </location>
</feature>
<dbReference type="Gene3D" id="3.40.1090.10">
    <property type="entry name" value="Cytosolic phospholipase A2 catalytic domain"/>
    <property type="match status" value="2"/>
</dbReference>
<accession>A0A8J3MBV2</accession>
<evidence type="ECO:0000256" key="3">
    <source>
        <dbReference type="ARBA" id="ARBA00023098"/>
    </source>
</evidence>
<evidence type="ECO:0000259" key="5">
    <source>
        <dbReference type="PROSITE" id="PS51635"/>
    </source>
</evidence>
<dbReference type="EMBL" id="BNAP01000004">
    <property type="protein sequence ID" value="GHG87496.1"/>
    <property type="molecule type" value="Genomic_DNA"/>
</dbReference>
<keyword evidence="2 4" id="KW-0442">Lipid degradation</keyword>
<feature type="short sequence motif" description="GXSXG" evidence="4">
    <location>
        <begin position="40"/>
        <end position="44"/>
    </location>
</feature>
<name>A0A8J3MBV2_9RHOB</name>
<evidence type="ECO:0000313" key="7">
    <source>
        <dbReference type="Proteomes" id="UP000611500"/>
    </source>
</evidence>
<evidence type="ECO:0000256" key="2">
    <source>
        <dbReference type="ARBA" id="ARBA00022963"/>
    </source>
</evidence>
<dbReference type="Proteomes" id="UP000611500">
    <property type="component" value="Unassembled WGS sequence"/>
</dbReference>
<keyword evidence="3 4" id="KW-0443">Lipid metabolism</keyword>
<comment type="caution">
    <text evidence="6">The sequence shown here is derived from an EMBL/GenBank/DDBJ whole genome shotgun (WGS) entry which is preliminary data.</text>
</comment>
<protein>
    <submittedName>
        <fullName evidence="6">Phosphoesterase</fullName>
    </submittedName>
</protein>
<reference evidence="6" key="1">
    <citation type="journal article" date="2014" name="Int. J. Syst. Evol. Microbiol.">
        <title>Complete genome sequence of Corynebacterium casei LMG S-19264T (=DSM 44701T), isolated from a smear-ripened cheese.</title>
        <authorList>
            <consortium name="US DOE Joint Genome Institute (JGI-PGF)"/>
            <person name="Walter F."/>
            <person name="Albersmeier A."/>
            <person name="Kalinowski J."/>
            <person name="Ruckert C."/>
        </authorList>
    </citation>
    <scope>NUCLEOTIDE SEQUENCE</scope>
    <source>
        <strain evidence="6">CGMCC 1.7081</strain>
    </source>
</reference>
<gene>
    <name evidence="6" type="primary">ychK</name>
    <name evidence="6" type="ORF">GCM10010961_15980</name>
</gene>
<feature type="active site" description="Proton acceptor" evidence="4">
    <location>
        <position position="156"/>
    </location>
</feature>
<dbReference type="AlphaFoldDB" id="A0A8J3MBV2"/>
<dbReference type="InterPro" id="IPR016035">
    <property type="entry name" value="Acyl_Trfase/lysoPLipase"/>
</dbReference>
<comment type="caution">
    <text evidence="4">Lacks conserved residue(s) required for the propagation of feature annotation.</text>
</comment>
<reference evidence="6" key="2">
    <citation type="submission" date="2020-09" db="EMBL/GenBank/DDBJ databases">
        <authorList>
            <person name="Sun Q."/>
            <person name="Zhou Y."/>
        </authorList>
    </citation>
    <scope>NUCLEOTIDE SEQUENCE</scope>
    <source>
        <strain evidence="6">CGMCC 1.7081</strain>
    </source>
</reference>
<proteinExistence type="predicted"/>
<evidence type="ECO:0000256" key="1">
    <source>
        <dbReference type="ARBA" id="ARBA00022801"/>
    </source>
</evidence>
<organism evidence="6 7">
    <name type="scientific">Pseudodonghicola xiamenensis</name>
    <dbReference type="NCBI Taxonomy" id="337702"/>
    <lineage>
        <taxon>Bacteria</taxon>
        <taxon>Pseudomonadati</taxon>
        <taxon>Pseudomonadota</taxon>
        <taxon>Alphaproteobacteria</taxon>
        <taxon>Rhodobacterales</taxon>
        <taxon>Paracoccaceae</taxon>
        <taxon>Pseudodonghicola</taxon>
    </lineage>
</organism>
<dbReference type="InterPro" id="IPR002641">
    <property type="entry name" value="PNPLA_dom"/>
</dbReference>
<keyword evidence="1 4" id="KW-0378">Hydrolase</keyword>
<evidence type="ECO:0000256" key="4">
    <source>
        <dbReference type="PROSITE-ProRule" id="PRU01161"/>
    </source>
</evidence>
<feature type="domain" description="PNPLA" evidence="5">
    <location>
        <begin position="9"/>
        <end position="169"/>
    </location>
</feature>
<evidence type="ECO:0000313" key="6">
    <source>
        <dbReference type="EMBL" id="GHG87496.1"/>
    </source>
</evidence>
<feature type="active site" description="Nucleophile" evidence="4">
    <location>
        <position position="42"/>
    </location>
</feature>
<keyword evidence="7" id="KW-1185">Reference proteome</keyword>
<dbReference type="PROSITE" id="PS51635">
    <property type="entry name" value="PNPLA"/>
    <property type="match status" value="1"/>
</dbReference>
<dbReference type="PANTHER" id="PTHR14226:SF76">
    <property type="entry name" value="NTE FAMILY PROTEIN RSSA"/>
    <property type="match status" value="1"/>
</dbReference>
<dbReference type="Pfam" id="PF01734">
    <property type="entry name" value="Patatin"/>
    <property type="match status" value="1"/>
</dbReference>
<dbReference type="GO" id="GO:0016787">
    <property type="term" value="F:hydrolase activity"/>
    <property type="evidence" value="ECO:0007669"/>
    <property type="project" value="UniProtKB-UniRule"/>
</dbReference>
<dbReference type="PANTHER" id="PTHR14226">
    <property type="entry name" value="NEUROPATHY TARGET ESTERASE/SWISS CHEESE D.MELANOGASTER"/>
    <property type="match status" value="1"/>
</dbReference>
<dbReference type="InterPro" id="IPR050301">
    <property type="entry name" value="NTE"/>
</dbReference>
<dbReference type="RefSeq" id="WP_028093079.1">
    <property type="nucleotide sequence ID" value="NZ_BNAP01000004.1"/>
</dbReference>
<dbReference type="SUPFAM" id="SSF52151">
    <property type="entry name" value="FabD/lysophospholipase-like"/>
    <property type="match status" value="1"/>
</dbReference>
<sequence length="297" mass="31700">MSHPQPLGLALGSGGARGWCHIGVLRELERLGARPAMVAGCSMGALIGAAWAAGRLDALEDWARGLTTAGFMGMIDLRFDRSGLMRGGAIMGLLSDLGLPERIEDLQVPYAAVATDMAAGREVWLRQGSLADAVRASISLPAILRPHRVEGRWLLDGGLINPVPVSAARALGAGRILSVNPNDKGGGPLWEPSEGRLWTALSAPELLDKIPDPLRRMLPERNKAAAAPDYFDVVSASIDVMTEYLRKTREAADPADLALSAQLTDMSTLEFYRAAHAIDEGARIARAAEDRITALLR</sequence>